<comment type="function">
    <text evidence="7">SbcCD cleaves DNA hairpin structures. These structures can inhibit DNA replication and are intermediates in certain DNA recombination reactions. The complex acts as a 3'-&gt;5' double strand exonuclease that can open hairpins. It also has a 5' single-strand endonuclease activity.</text>
</comment>
<dbReference type="PANTHER" id="PTHR30337">
    <property type="entry name" value="COMPONENT OF ATP-DEPENDENT DSDNA EXONUCLEASE"/>
    <property type="match status" value="1"/>
</dbReference>
<evidence type="ECO:0000259" key="8">
    <source>
        <dbReference type="Pfam" id="PF00149"/>
    </source>
</evidence>
<evidence type="ECO:0000313" key="10">
    <source>
        <dbReference type="EMBL" id="MBB6334309.1"/>
    </source>
</evidence>
<dbReference type="GO" id="GO:0008408">
    <property type="term" value="F:3'-5' exonuclease activity"/>
    <property type="evidence" value="ECO:0007669"/>
    <property type="project" value="InterPro"/>
</dbReference>
<protein>
    <recommendedName>
        <fullName evidence="3 7">Nuclease SbcCD subunit D</fullName>
    </recommendedName>
</protein>
<evidence type="ECO:0000259" key="9">
    <source>
        <dbReference type="Pfam" id="PF12320"/>
    </source>
</evidence>
<dbReference type="EMBL" id="JACHMK010000001">
    <property type="protein sequence ID" value="MBB6334309.1"/>
    <property type="molecule type" value="Genomic_DNA"/>
</dbReference>
<accession>A0A923IZ39</accession>
<dbReference type="GO" id="GO:0006310">
    <property type="term" value="P:DNA recombination"/>
    <property type="evidence" value="ECO:0007669"/>
    <property type="project" value="UniProtKB-KW"/>
</dbReference>
<sequence>MRILHTSDWHIGRTLHGADLARSVDAFFAQLLEAVEERAVDLVLISGDLFDRAVPPVEAISQTNALLERLTGRARVIITSGNHDGPARLGLFAKLLSDRLVVVTDPETIGTAVECGDPDDGCLVYPIPYLEPDLVRHVLADPPSSESERPDPLPRSHEAVVSAALRRVRCDLVRRRGLGDARPAVLMVHAFLTGGTASDSERDIEVGGACAVPAAVFDALGGEEPVDLGVVYVAAGHLHRPQEIRGASMPIRFSGSPIAYSFSEAGADKSMVLIDTGSAPVTPELITLRAHRPVVRLQGFMDDLLASPDPQAPRAYCSISVLDAARPENMIARLREVYPHALVIQHLGSADPQSAPRAARSDREPSEVASEFFATVGGRALNDEEAAVLDGMWARIRIGRTK</sequence>
<dbReference type="Gene3D" id="3.60.21.10">
    <property type="match status" value="1"/>
</dbReference>
<feature type="domain" description="Nuclease SbcCD subunit D C-terminal" evidence="9">
    <location>
        <begin position="292"/>
        <end position="375"/>
    </location>
</feature>
<comment type="subunit">
    <text evidence="2 7">Heterodimer of SbcC and SbcD.</text>
</comment>
<dbReference type="InterPro" id="IPR004843">
    <property type="entry name" value="Calcineurin-like_PHP"/>
</dbReference>
<proteinExistence type="inferred from homology"/>
<dbReference type="GO" id="GO:0006260">
    <property type="term" value="P:DNA replication"/>
    <property type="evidence" value="ECO:0007669"/>
    <property type="project" value="UniProtKB-KW"/>
</dbReference>
<evidence type="ECO:0000256" key="5">
    <source>
        <dbReference type="ARBA" id="ARBA00022801"/>
    </source>
</evidence>
<dbReference type="InterPro" id="IPR041796">
    <property type="entry name" value="Mre11_N"/>
</dbReference>
<dbReference type="Proteomes" id="UP000617426">
    <property type="component" value="Unassembled WGS sequence"/>
</dbReference>
<evidence type="ECO:0000313" key="11">
    <source>
        <dbReference type="Proteomes" id="UP000617426"/>
    </source>
</evidence>
<evidence type="ECO:0000256" key="1">
    <source>
        <dbReference type="ARBA" id="ARBA00010555"/>
    </source>
</evidence>
<keyword evidence="4 7" id="KW-0540">Nuclease</keyword>
<dbReference type="PANTHER" id="PTHR30337:SF0">
    <property type="entry name" value="NUCLEASE SBCCD SUBUNIT D"/>
    <property type="match status" value="1"/>
</dbReference>
<keyword evidence="7" id="KW-0235">DNA replication</keyword>
<keyword evidence="6 7" id="KW-0269">Exonuclease</keyword>
<keyword evidence="11" id="KW-1185">Reference proteome</keyword>
<evidence type="ECO:0000256" key="3">
    <source>
        <dbReference type="ARBA" id="ARBA00013365"/>
    </source>
</evidence>
<dbReference type="InterPro" id="IPR050535">
    <property type="entry name" value="DNA_Repair-Maintenance_Comp"/>
</dbReference>
<feature type="domain" description="Calcineurin-like phosphoesterase" evidence="8">
    <location>
        <begin position="1"/>
        <end position="96"/>
    </location>
</feature>
<dbReference type="Pfam" id="PF12320">
    <property type="entry name" value="SbcD_C"/>
    <property type="match status" value="1"/>
</dbReference>
<name>A0A923IZ39_9ACTO</name>
<dbReference type="InterPro" id="IPR029052">
    <property type="entry name" value="Metallo-depent_PP-like"/>
</dbReference>
<keyword evidence="5 7" id="KW-0378">Hydrolase</keyword>
<dbReference type="SUPFAM" id="SSF56300">
    <property type="entry name" value="Metallo-dependent phosphatases"/>
    <property type="match status" value="1"/>
</dbReference>
<comment type="caution">
    <text evidence="10">The sequence shown here is derived from an EMBL/GenBank/DDBJ whole genome shotgun (WGS) entry which is preliminary data.</text>
</comment>
<dbReference type="CDD" id="cd00840">
    <property type="entry name" value="MPP_Mre11_N"/>
    <property type="match status" value="1"/>
</dbReference>
<dbReference type="InterPro" id="IPR004593">
    <property type="entry name" value="SbcD"/>
</dbReference>
<dbReference type="NCBIfam" id="TIGR00619">
    <property type="entry name" value="sbcd"/>
    <property type="match status" value="1"/>
</dbReference>
<comment type="similarity">
    <text evidence="1 7">Belongs to the SbcD family.</text>
</comment>
<dbReference type="RefSeq" id="WP_184452199.1">
    <property type="nucleotide sequence ID" value="NZ_JACHMK010000001.1"/>
</dbReference>
<evidence type="ECO:0000256" key="6">
    <source>
        <dbReference type="ARBA" id="ARBA00022839"/>
    </source>
</evidence>
<reference evidence="10" key="1">
    <citation type="submission" date="2020-08" db="EMBL/GenBank/DDBJ databases">
        <title>Sequencing the genomes of 1000 actinobacteria strains.</title>
        <authorList>
            <person name="Klenk H.-P."/>
        </authorList>
    </citation>
    <scope>NUCLEOTIDE SEQUENCE</scope>
    <source>
        <strain evidence="10">DSM 10695</strain>
    </source>
</reference>
<dbReference type="Pfam" id="PF00149">
    <property type="entry name" value="Metallophos"/>
    <property type="match status" value="1"/>
</dbReference>
<keyword evidence="7" id="KW-0255">Endonuclease</keyword>
<keyword evidence="7" id="KW-0233">DNA recombination</keyword>
<gene>
    <name evidence="7" type="primary">sbcD</name>
    <name evidence="10" type="ORF">HD592_000874</name>
</gene>
<evidence type="ECO:0000256" key="4">
    <source>
        <dbReference type="ARBA" id="ARBA00022722"/>
    </source>
</evidence>
<evidence type="ECO:0000256" key="7">
    <source>
        <dbReference type="RuleBase" id="RU363069"/>
    </source>
</evidence>
<dbReference type="GO" id="GO:0004519">
    <property type="term" value="F:endonuclease activity"/>
    <property type="evidence" value="ECO:0007669"/>
    <property type="project" value="UniProtKB-KW"/>
</dbReference>
<organism evidence="10 11">
    <name type="scientific">Schaalia hyovaginalis</name>
    <dbReference type="NCBI Taxonomy" id="29316"/>
    <lineage>
        <taxon>Bacteria</taxon>
        <taxon>Bacillati</taxon>
        <taxon>Actinomycetota</taxon>
        <taxon>Actinomycetes</taxon>
        <taxon>Actinomycetales</taxon>
        <taxon>Actinomycetaceae</taxon>
        <taxon>Schaalia</taxon>
    </lineage>
</organism>
<dbReference type="InterPro" id="IPR026843">
    <property type="entry name" value="SbcD_C"/>
</dbReference>
<evidence type="ECO:0000256" key="2">
    <source>
        <dbReference type="ARBA" id="ARBA00011322"/>
    </source>
</evidence>
<dbReference type="AlphaFoldDB" id="A0A923IZ39"/>